<dbReference type="InterPro" id="IPR036291">
    <property type="entry name" value="NAD(P)-bd_dom_sf"/>
</dbReference>
<dbReference type="Gene3D" id="3.90.180.10">
    <property type="entry name" value="Medium-chain alcohol dehydrogenases, catalytic domain"/>
    <property type="match status" value="1"/>
</dbReference>
<sequence length="351" mass="37089">MMSRACVLHGIRDLRLEKHPEPQLGPGEIKVDILAGGICGSDLHYYHDGGFGPVRVKEPIAMGHEAAGRVVAVGEGAGAVQHGDLVAINPSQPCGSCKFCKAGEEVHCLEMRFMGSAYRLPHEQGLFRERVVVPARQAFRYRNKVSARKAACAEPLAVCLHARAQAPDLKGQRVLVTGAGPIGALCVAAAKDADASEIAVTDLQAMPLAVARQMGANETIDLSTDPDGLAPYKTDKGQFDVAFECSASAAAIKDALLSLRPRGTLVTVGVAGDTPMPLNLIVSKEITVKGTHRFHAEFAAAVKAIDEGTIDVGPIISPSYPLEQAAEAFDHAGDRARAMKVHIVFNGYSAD</sequence>
<evidence type="ECO:0000256" key="2">
    <source>
        <dbReference type="ARBA" id="ARBA00008072"/>
    </source>
</evidence>
<dbReference type="GeneID" id="97669104"/>
<keyword evidence="5 8" id="KW-0560">Oxidoreductase</keyword>
<dbReference type="AlphaFoldDB" id="A0A0M7AVT0"/>
<comment type="cofactor">
    <cofactor evidence="1 6">
        <name>Zn(2+)</name>
        <dbReference type="ChEBI" id="CHEBI:29105"/>
    </cofactor>
</comment>
<dbReference type="InterPro" id="IPR020843">
    <property type="entry name" value="ER"/>
</dbReference>
<feature type="domain" description="Enoyl reductase (ER)" evidence="7">
    <location>
        <begin position="10"/>
        <end position="343"/>
    </location>
</feature>
<dbReference type="GO" id="GO:0050572">
    <property type="term" value="F:L-idonate 5-dehydrogenase [NAD(P)+] activity"/>
    <property type="evidence" value="ECO:0007669"/>
    <property type="project" value="UniProtKB-EC"/>
</dbReference>
<evidence type="ECO:0000256" key="4">
    <source>
        <dbReference type="ARBA" id="ARBA00022833"/>
    </source>
</evidence>
<dbReference type="SUPFAM" id="SSF50129">
    <property type="entry name" value="GroES-like"/>
    <property type="match status" value="1"/>
</dbReference>
<proteinExistence type="inferred from homology"/>
<dbReference type="InterPro" id="IPR013149">
    <property type="entry name" value="ADH-like_C"/>
</dbReference>
<dbReference type="PANTHER" id="PTHR43161">
    <property type="entry name" value="SORBITOL DEHYDROGENASE"/>
    <property type="match status" value="1"/>
</dbReference>
<dbReference type="Proteomes" id="UP000049983">
    <property type="component" value="Unassembled WGS sequence"/>
</dbReference>
<evidence type="ECO:0000256" key="5">
    <source>
        <dbReference type="ARBA" id="ARBA00023002"/>
    </source>
</evidence>
<organism evidence="8 9">
    <name type="scientific">Roseibium album</name>
    <dbReference type="NCBI Taxonomy" id="311410"/>
    <lineage>
        <taxon>Bacteria</taxon>
        <taxon>Pseudomonadati</taxon>
        <taxon>Pseudomonadota</taxon>
        <taxon>Alphaproteobacteria</taxon>
        <taxon>Hyphomicrobiales</taxon>
        <taxon>Stappiaceae</taxon>
        <taxon>Roseibium</taxon>
    </lineage>
</organism>
<dbReference type="CDD" id="cd08232">
    <property type="entry name" value="idonate-5-DH"/>
    <property type="match status" value="1"/>
</dbReference>
<evidence type="ECO:0000313" key="9">
    <source>
        <dbReference type="Proteomes" id="UP000049983"/>
    </source>
</evidence>
<dbReference type="InterPro" id="IPR013154">
    <property type="entry name" value="ADH-like_N"/>
</dbReference>
<dbReference type="Pfam" id="PF00107">
    <property type="entry name" value="ADH_zinc_N"/>
    <property type="match status" value="1"/>
</dbReference>
<evidence type="ECO:0000256" key="3">
    <source>
        <dbReference type="ARBA" id="ARBA00022723"/>
    </source>
</evidence>
<evidence type="ECO:0000256" key="1">
    <source>
        <dbReference type="ARBA" id="ARBA00001947"/>
    </source>
</evidence>
<dbReference type="SMART" id="SM00829">
    <property type="entry name" value="PKS_ER"/>
    <property type="match status" value="1"/>
</dbReference>
<dbReference type="EC" id="1.1.1.264" evidence="8"/>
<reference evidence="9" key="1">
    <citation type="submission" date="2015-07" db="EMBL/GenBank/DDBJ databases">
        <authorList>
            <person name="Rodrigo-Torres Lidia"/>
            <person name="Arahal R.David."/>
        </authorList>
    </citation>
    <scope>NUCLEOTIDE SEQUENCE [LARGE SCALE GENOMIC DNA]</scope>
    <source>
        <strain evidence="9">CECT 5096</strain>
    </source>
</reference>
<evidence type="ECO:0000259" key="7">
    <source>
        <dbReference type="SMART" id="SM00829"/>
    </source>
</evidence>
<dbReference type="PROSITE" id="PS00059">
    <property type="entry name" value="ADH_ZINC"/>
    <property type="match status" value="1"/>
</dbReference>
<dbReference type="OrthoDB" id="9809185at2"/>
<dbReference type="Gene3D" id="3.40.50.720">
    <property type="entry name" value="NAD(P)-binding Rossmann-like Domain"/>
    <property type="match status" value="1"/>
</dbReference>
<dbReference type="SUPFAM" id="SSF51735">
    <property type="entry name" value="NAD(P)-binding Rossmann-fold domains"/>
    <property type="match status" value="1"/>
</dbReference>
<name>A0A0M7AVT0_9HYPH</name>
<keyword evidence="4 6" id="KW-0862">Zinc</keyword>
<keyword evidence="3 6" id="KW-0479">Metal-binding</keyword>
<dbReference type="InterPro" id="IPR011032">
    <property type="entry name" value="GroES-like_sf"/>
</dbReference>
<dbReference type="STRING" id="311410.LA5095_04709"/>
<accession>A0A0M7AVT0</accession>
<dbReference type="Pfam" id="PF08240">
    <property type="entry name" value="ADH_N"/>
    <property type="match status" value="1"/>
</dbReference>
<comment type="similarity">
    <text evidence="2 6">Belongs to the zinc-containing alcohol dehydrogenase family.</text>
</comment>
<evidence type="ECO:0000256" key="6">
    <source>
        <dbReference type="RuleBase" id="RU361277"/>
    </source>
</evidence>
<protein>
    <submittedName>
        <fullName evidence="8">L-idonate 5-dehydrogenase</fullName>
        <ecNumber evidence="8">1.1.1.264</ecNumber>
    </submittedName>
</protein>
<dbReference type="InterPro" id="IPR002328">
    <property type="entry name" value="ADH_Zn_CS"/>
</dbReference>
<dbReference type="EMBL" id="CXWC01000003">
    <property type="protein sequence ID" value="CTQ68132.1"/>
    <property type="molecule type" value="Genomic_DNA"/>
</dbReference>
<evidence type="ECO:0000313" key="8">
    <source>
        <dbReference type="EMBL" id="CTQ68132.1"/>
    </source>
</evidence>
<gene>
    <name evidence="8" type="primary">idnD_1</name>
    <name evidence="8" type="ORF">LA5096_01688</name>
</gene>
<dbReference type="GO" id="GO:0008270">
    <property type="term" value="F:zinc ion binding"/>
    <property type="evidence" value="ECO:0007669"/>
    <property type="project" value="InterPro"/>
</dbReference>
<dbReference type="PANTHER" id="PTHR43161:SF9">
    <property type="entry name" value="SORBITOL DEHYDROGENASE"/>
    <property type="match status" value="1"/>
</dbReference>
<dbReference type="RefSeq" id="WP_055119406.1">
    <property type="nucleotide sequence ID" value="NZ_CXWA01000007.1"/>
</dbReference>
<keyword evidence="9" id="KW-1185">Reference proteome</keyword>